<evidence type="ECO:0000256" key="5">
    <source>
        <dbReference type="ARBA" id="ARBA00023239"/>
    </source>
</evidence>
<dbReference type="Pfam" id="PF01174">
    <property type="entry name" value="SNO"/>
    <property type="match status" value="1"/>
</dbReference>
<dbReference type="GO" id="GO:0036381">
    <property type="term" value="F:pyridoxal 5'-phosphate synthase (glutamine hydrolysing) activity"/>
    <property type="evidence" value="ECO:0007669"/>
    <property type="project" value="UniProtKB-UniRule"/>
</dbReference>
<comment type="pathway">
    <text evidence="10">Cofactor biosynthesis; pyridoxal 5'-phosphate biosynthesis.</text>
</comment>
<feature type="active site" description="Charge relay system" evidence="10 11">
    <location>
        <position position="164"/>
    </location>
</feature>
<dbReference type="GO" id="GO:0005829">
    <property type="term" value="C:cytosol"/>
    <property type="evidence" value="ECO:0007669"/>
    <property type="project" value="TreeGrafter"/>
</dbReference>
<dbReference type="NCBIfam" id="TIGR03800">
    <property type="entry name" value="PLP_synth_Pdx2"/>
    <property type="match status" value="1"/>
</dbReference>
<keyword evidence="4 10" id="KW-0315">Glutamine amidotransferase</keyword>
<organism evidence="13 14">
    <name type="scientific">Secundilactobacillus silagei JCM 19001</name>
    <dbReference type="NCBI Taxonomy" id="1302250"/>
    <lineage>
        <taxon>Bacteria</taxon>
        <taxon>Bacillati</taxon>
        <taxon>Bacillota</taxon>
        <taxon>Bacilli</taxon>
        <taxon>Lactobacillales</taxon>
        <taxon>Lactobacillaceae</taxon>
        <taxon>Secundilactobacillus</taxon>
    </lineage>
</organism>
<dbReference type="PANTHER" id="PTHR31559">
    <property type="entry name" value="PYRIDOXAL 5'-PHOSPHATE SYNTHASE SUBUNIT SNO"/>
    <property type="match status" value="1"/>
</dbReference>
<dbReference type="InterPro" id="IPR002161">
    <property type="entry name" value="PdxT/SNO"/>
</dbReference>
<evidence type="ECO:0000256" key="1">
    <source>
        <dbReference type="ARBA" id="ARBA00008345"/>
    </source>
</evidence>
<dbReference type="CDD" id="cd01749">
    <property type="entry name" value="GATase1_PB"/>
    <property type="match status" value="1"/>
</dbReference>
<dbReference type="GO" id="GO:0004359">
    <property type="term" value="F:glutaminase activity"/>
    <property type="evidence" value="ECO:0007669"/>
    <property type="project" value="UniProtKB-UniRule"/>
</dbReference>
<dbReference type="PIRSF" id="PIRSF005639">
    <property type="entry name" value="Glut_amidoT_SNO"/>
    <property type="match status" value="1"/>
</dbReference>
<name>A0A1Z5IKD5_9LACO</name>
<evidence type="ECO:0000256" key="6">
    <source>
        <dbReference type="ARBA" id="ARBA00047992"/>
    </source>
</evidence>
<dbReference type="GO" id="GO:0008614">
    <property type="term" value="P:pyridoxine metabolic process"/>
    <property type="evidence" value="ECO:0007669"/>
    <property type="project" value="TreeGrafter"/>
</dbReference>
<evidence type="ECO:0000256" key="4">
    <source>
        <dbReference type="ARBA" id="ARBA00022962"/>
    </source>
</evidence>
<dbReference type="PROSITE" id="PS01236">
    <property type="entry name" value="PDXT_SNO_1"/>
    <property type="match status" value="1"/>
</dbReference>
<keyword evidence="14" id="KW-1185">Reference proteome</keyword>
<keyword evidence="5 10" id="KW-0456">Lyase</keyword>
<dbReference type="OrthoDB" id="9810320at2"/>
<comment type="caution">
    <text evidence="13">The sequence shown here is derived from an EMBL/GenBank/DDBJ whole genome shotgun (WGS) entry which is preliminary data.</text>
</comment>
<keyword evidence="2 10" id="KW-0378">Hydrolase</keyword>
<dbReference type="PANTHER" id="PTHR31559:SF0">
    <property type="entry name" value="PYRIDOXAL 5'-PHOSPHATE SYNTHASE SUBUNIT SNO1-RELATED"/>
    <property type="match status" value="1"/>
</dbReference>
<comment type="catalytic activity">
    <reaction evidence="6 10">
        <text>aldehydo-D-ribose 5-phosphate + D-glyceraldehyde 3-phosphate + L-glutamine = pyridoxal 5'-phosphate + L-glutamate + phosphate + 3 H2O + H(+)</text>
        <dbReference type="Rhea" id="RHEA:31507"/>
        <dbReference type="ChEBI" id="CHEBI:15377"/>
        <dbReference type="ChEBI" id="CHEBI:15378"/>
        <dbReference type="ChEBI" id="CHEBI:29985"/>
        <dbReference type="ChEBI" id="CHEBI:43474"/>
        <dbReference type="ChEBI" id="CHEBI:58273"/>
        <dbReference type="ChEBI" id="CHEBI:58359"/>
        <dbReference type="ChEBI" id="CHEBI:59776"/>
        <dbReference type="ChEBI" id="CHEBI:597326"/>
        <dbReference type="EC" id="4.3.3.6"/>
    </reaction>
</comment>
<evidence type="ECO:0000256" key="2">
    <source>
        <dbReference type="ARBA" id="ARBA00022801"/>
    </source>
</evidence>
<gene>
    <name evidence="10" type="primary">pdxT</name>
    <name evidence="13" type="ORF">IWT126_02152</name>
</gene>
<evidence type="ECO:0000256" key="12">
    <source>
        <dbReference type="PIRSR" id="PIRSR005639-2"/>
    </source>
</evidence>
<comment type="similarity">
    <text evidence="1 10">Belongs to the glutaminase PdxT/SNO family.</text>
</comment>
<dbReference type="GO" id="GO:0006543">
    <property type="term" value="P:L-glutamine catabolic process"/>
    <property type="evidence" value="ECO:0007669"/>
    <property type="project" value="UniProtKB-UniRule"/>
</dbReference>
<dbReference type="AlphaFoldDB" id="A0A1Z5IKD5"/>
<evidence type="ECO:0000256" key="7">
    <source>
        <dbReference type="ARBA" id="ARBA00049534"/>
    </source>
</evidence>
<dbReference type="InterPro" id="IPR029062">
    <property type="entry name" value="Class_I_gatase-like"/>
</dbReference>
<evidence type="ECO:0000313" key="14">
    <source>
        <dbReference type="Proteomes" id="UP000198402"/>
    </source>
</evidence>
<keyword evidence="3 10" id="KW-0663">Pyridoxal phosphate</keyword>
<accession>A0A1Z5IKD5</accession>
<comment type="subunit">
    <text evidence="9 10">In the presence of PdxS, forms a dodecamer of heterodimers. Only shows activity in the heterodimer.</text>
</comment>
<dbReference type="EC" id="4.3.3.6" evidence="10"/>
<feature type="active site" description="Nucleophile" evidence="10 11">
    <location>
        <position position="78"/>
    </location>
</feature>
<dbReference type="EMBL" id="BCMG01000012">
    <property type="protein sequence ID" value="GAX02088.1"/>
    <property type="molecule type" value="Genomic_DNA"/>
</dbReference>
<reference evidence="13 14" key="1">
    <citation type="submission" date="2015-11" db="EMBL/GenBank/DDBJ databases">
        <title>Draft genome sequences of new species of the genus Lactobacillus isolated from orchardgrass silage.</title>
        <authorList>
            <person name="Tohno M."/>
            <person name="Tanizawa Y."/>
            <person name="Arita M."/>
        </authorList>
    </citation>
    <scope>NUCLEOTIDE SEQUENCE [LARGE SCALE GENOMIC DNA]</scope>
    <source>
        <strain evidence="13 14">IWT126</strain>
    </source>
</reference>
<proteinExistence type="inferred from homology"/>
<dbReference type="FunFam" id="3.40.50.880:FF:000010">
    <property type="entry name" value="uncharacterized protein LOC100176842 isoform X2"/>
    <property type="match status" value="1"/>
</dbReference>
<dbReference type="STRING" id="1302250.GCA_001313225_02669"/>
<dbReference type="InterPro" id="IPR021196">
    <property type="entry name" value="PdxT/SNO_CS"/>
</dbReference>
<dbReference type="UniPathway" id="UPA00245"/>
<dbReference type="GO" id="GO:1903600">
    <property type="term" value="C:glutaminase complex"/>
    <property type="evidence" value="ECO:0007669"/>
    <property type="project" value="TreeGrafter"/>
</dbReference>
<evidence type="ECO:0000256" key="11">
    <source>
        <dbReference type="PIRSR" id="PIRSR005639-1"/>
    </source>
</evidence>
<evidence type="ECO:0000256" key="3">
    <source>
        <dbReference type="ARBA" id="ARBA00022898"/>
    </source>
</evidence>
<dbReference type="EC" id="3.5.1.2" evidence="10"/>
<dbReference type="PROSITE" id="PS51273">
    <property type="entry name" value="GATASE_TYPE_1"/>
    <property type="match status" value="1"/>
</dbReference>
<dbReference type="RefSeq" id="WP_054655837.1">
    <property type="nucleotide sequence ID" value="NZ_BBFL01000013.1"/>
</dbReference>
<dbReference type="HAMAP" id="MF_01615">
    <property type="entry name" value="PdxT"/>
    <property type="match status" value="1"/>
</dbReference>
<feature type="binding site" evidence="10 12">
    <location>
        <position position="99"/>
    </location>
    <ligand>
        <name>L-glutamine</name>
        <dbReference type="ChEBI" id="CHEBI:58359"/>
    </ligand>
</feature>
<feature type="binding site" evidence="10 12">
    <location>
        <begin position="46"/>
        <end position="48"/>
    </location>
    <ligand>
        <name>L-glutamine</name>
        <dbReference type="ChEBI" id="CHEBI:58359"/>
    </ligand>
</feature>
<dbReference type="SUPFAM" id="SSF52317">
    <property type="entry name" value="Class I glutamine amidotransferase-like"/>
    <property type="match status" value="1"/>
</dbReference>
<comment type="catalytic activity">
    <reaction evidence="7 10">
        <text>L-glutamine + H2O = L-glutamate + NH4(+)</text>
        <dbReference type="Rhea" id="RHEA:15889"/>
        <dbReference type="ChEBI" id="CHEBI:15377"/>
        <dbReference type="ChEBI" id="CHEBI:28938"/>
        <dbReference type="ChEBI" id="CHEBI:29985"/>
        <dbReference type="ChEBI" id="CHEBI:58359"/>
        <dbReference type="EC" id="3.5.1.2"/>
    </reaction>
</comment>
<evidence type="ECO:0000256" key="10">
    <source>
        <dbReference type="HAMAP-Rule" id="MF_01615"/>
    </source>
</evidence>
<sequence>MKIGVLALQGAVSEHVDMLTACGVTARPVKEQPDLTGLDGLVIPGGESTTMRKLLVREQLLSPIKTLVQQGFPIFGTCAGLVLLAQPESLDGLNGTVVRNGFGRQRESFETALTVKGWSKPYHGIFIRAPYLSEVKQPAEALVTLADGQIVAAQQKNVLVTSFHPELTSDPRFHQYFIDQMVAKRSDQVN</sequence>
<dbReference type="Proteomes" id="UP000198402">
    <property type="component" value="Unassembled WGS sequence"/>
</dbReference>
<dbReference type="Gene3D" id="3.40.50.880">
    <property type="match status" value="1"/>
</dbReference>
<evidence type="ECO:0000256" key="8">
    <source>
        <dbReference type="ARBA" id="ARBA00054599"/>
    </source>
</evidence>
<dbReference type="GO" id="GO:0042823">
    <property type="term" value="P:pyridoxal phosphate biosynthetic process"/>
    <property type="evidence" value="ECO:0007669"/>
    <property type="project" value="UniProtKB-UniRule"/>
</dbReference>
<dbReference type="PROSITE" id="PS51130">
    <property type="entry name" value="PDXT_SNO_2"/>
    <property type="match status" value="1"/>
</dbReference>
<evidence type="ECO:0000256" key="9">
    <source>
        <dbReference type="ARBA" id="ARBA00064749"/>
    </source>
</evidence>
<evidence type="ECO:0000313" key="13">
    <source>
        <dbReference type="EMBL" id="GAX02088.1"/>
    </source>
</evidence>
<feature type="binding site" evidence="10 12">
    <location>
        <begin position="127"/>
        <end position="128"/>
    </location>
    <ligand>
        <name>L-glutamine</name>
        <dbReference type="ChEBI" id="CHEBI:58359"/>
    </ligand>
</feature>
<comment type="function">
    <text evidence="8 10">Catalyzes the hydrolysis of glutamine to glutamate and ammonia as part of the biosynthesis of pyridoxal 5'-phosphate. The resulting ammonia molecule is channeled to the active site of PdxS.</text>
</comment>
<protein>
    <recommendedName>
        <fullName evidence="10">Pyridoxal 5'-phosphate synthase subunit PdxT</fullName>
        <ecNumber evidence="10">4.3.3.6</ecNumber>
    </recommendedName>
    <alternativeName>
        <fullName evidence="10">Pdx2</fullName>
    </alternativeName>
    <alternativeName>
        <fullName evidence="10">Pyridoxal 5'-phosphate synthase glutaminase subunit</fullName>
        <ecNumber evidence="10">3.5.1.2</ecNumber>
    </alternativeName>
</protein>
<feature type="active site" description="Charge relay system" evidence="10 11">
    <location>
        <position position="166"/>
    </location>
</feature>